<dbReference type="Gene3D" id="1.25.40.10">
    <property type="entry name" value="Tetratricopeptide repeat domain"/>
    <property type="match status" value="1"/>
</dbReference>
<name>A0ABW4XPW8_9GAMM</name>
<keyword evidence="1" id="KW-0732">Signal</keyword>
<dbReference type="Pfam" id="PF08238">
    <property type="entry name" value="Sel1"/>
    <property type="match status" value="3"/>
</dbReference>
<dbReference type="SUPFAM" id="SSF81901">
    <property type="entry name" value="HCP-like"/>
    <property type="match status" value="1"/>
</dbReference>
<dbReference type="InterPro" id="IPR011990">
    <property type="entry name" value="TPR-like_helical_dom_sf"/>
</dbReference>
<evidence type="ECO:0000313" key="2">
    <source>
        <dbReference type="EMBL" id="MFD2096521.1"/>
    </source>
</evidence>
<protein>
    <submittedName>
        <fullName evidence="2">Tetratricopeptide repeat protein</fullName>
    </submittedName>
</protein>
<organism evidence="2 3">
    <name type="scientific">Corallincola platygyrae</name>
    <dbReference type="NCBI Taxonomy" id="1193278"/>
    <lineage>
        <taxon>Bacteria</taxon>
        <taxon>Pseudomonadati</taxon>
        <taxon>Pseudomonadota</taxon>
        <taxon>Gammaproteobacteria</taxon>
        <taxon>Alteromonadales</taxon>
        <taxon>Psychromonadaceae</taxon>
        <taxon>Corallincola</taxon>
    </lineage>
</organism>
<feature type="signal peptide" evidence="1">
    <location>
        <begin position="1"/>
        <end position="19"/>
    </location>
</feature>
<sequence>MKKFLTLSSALLLCCHAWATEPEPEADKSPVFAGEPEIETAPPLRAIQLYSQEELGRLIIRNEHLARVKADDCQLVADIEARAKKMETPVYQFLYGDMLAWGVCYERDAELGMHFIEQAANQGLPAALEQLGRYYYRGILVQKNFARAVVYLREAASLGNLKAQLELAEIFAKGEGSPYDYADAYRWLSEAVIADKKTHQRAQELLAQLAEQMPPHVIAEIKRAQING</sequence>
<evidence type="ECO:0000256" key="1">
    <source>
        <dbReference type="SAM" id="SignalP"/>
    </source>
</evidence>
<dbReference type="Proteomes" id="UP001597380">
    <property type="component" value="Unassembled WGS sequence"/>
</dbReference>
<dbReference type="EMBL" id="JBHUHT010000012">
    <property type="protein sequence ID" value="MFD2096521.1"/>
    <property type="molecule type" value="Genomic_DNA"/>
</dbReference>
<dbReference type="PANTHER" id="PTHR43628:SF1">
    <property type="entry name" value="CHITIN SYNTHASE REGULATORY FACTOR 2-RELATED"/>
    <property type="match status" value="1"/>
</dbReference>
<reference evidence="3" key="1">
    <citation type="journal article" date="2019" name="Int. J. Syst. Evol. Microbiol.">
        <title>The Global Catalogue of Microorganisms (GCM) 10K type strain sequencing project: providing services to taxonomists for standard genome sequencing and annotation.</title>
        <authorList>
            <consortium name="The Broad Institute Genomics Platform"/>
            <consortium name="The Broad Institute Genome Sequencing Center for Infectious Disease"/>
            <person name="Wu L."/>
            <person name="Ma J."/>
        </authorList>
    </citation>
    <scope>NUCLEOTIDE SEQUENCE [LARGE SCALE GENOMIC DNA]</scope>
    <source>
        <strain evidence="3">CGMCC 1.10992</strain>
    </source>
</reference>
<accession>A0ABW4XPW8</accession>
<dbReference type="PANTHER" id="PTHR43628">
    <property type="entry name" value="ACTIVATOR OF C KINASE PROTEIN 1-RELATED"/>
    <property type="match status" value="1"/>
</dbReference>
<dbReference type="SMART" id="SM00671">
    <property type="entry name" value="SEL1"/>
    <property type="match status" value="3"/>
</dbReference>
<feature type="chain" id="PRO_5047030560" evidence="1">
    <location>
        <begin position="20"/>
        <end position="228"/>
    </location>
</feature>
<comment type="caution">
    <text evidence="2">The sequence shown here is derived from an EMBL/GenBank/DDBJ whole genome shotgun (WGS) entry which is preliminary data.</text>
</comment>
<proteinExistence type="predicted"/>
<evidence type="ECO:0000313" key="3">
    <source>
        <dbReference type="Proteomes" id="UP001597380"/>
    </source>
</evidence>
<dbReference type="InterPro" id="IPR052945">
    <property type="entry name" value="Mitotic_Regulator"/>
</dbReference>
<gene>
    <name evidence="2" type="ORF">ACFSJ3_11035</name>
</gene>
<keyword evidence="3" id="KW-1185">Reference proteome</keyword>
<dbReference type="InterPro" id="IPR006597">
    <property type="entry name" value="Sel1-like"/>
</dbReference>
<dbReference type="RefSeq" id="WP_345339094.1">
    <property type="nucleotide sequence ID" value="NZ_BAABLI010000008.1"/>
</dbReference>